<comment type="caution">
    <text evidence="1">The sequence shown here is derived from an EMBL/GenBank/DDBJ whole genome shotgun (WGS) entry which is preliminary data.</text>
</comment>
<reference evidence="1 2" key="1">
    <citation type="submission" date="2015-01" db="EMBL/GenBank/DDBJ databases">
        <title>Genome sequence of Mycobacterium llatzerense and Mycobacterium immunogenum recovered from brain abscess.</title>
        <authorList>
            <person name="Greninger A.L."/>
            <person name="Langelier C."/>
            <person name="Cunningham G."/>
            <person name="Chiu C.Y."/>
            <person name="Miller S."/>
        </authorList>
    </citation>
    <scope>NUCLEOTIDE SEQUENCE [LARGE SCALE GENOMIC DNA]</scope>
    <source>
        <strain evidence="1 2">CLUC14</strain>
    </source>
</reference>
<dbReference type="PATRIC" id="fig|280871.6.peg.5297"/>
<dbReference type="InterPro" id="IPR027417">
    <property type="entry name" value="P-loop_NTPase"/>
</dbReference>
<proteinExistence type="predicted"/>
<organism evidence="1 2">
    <name type="scientific">Mycolicibacterium llatzerense</name>
    <dbReference type="NCBI Taxonomy" id="280871"/>
    <lineage>
        <taxon>Bacteria</taxon>
        <taxon>Bacillati</taxon>
        <taxon>Actinomycetota</taxon>
        <taxon>Actinomycetes</taxon>
        <taxon>Mycobacteriales</taxon>
        <taxon>Mycobacteriaceae</taxon>
        <taxon>Mycolicibacterium</taxon>
    </lineage>
</organism>
<gene>
    <name evidence="1" type="ORF">TL10_25550</name>
</gene>
<dbReference type="EMBL" id="JXST01000049">
    <property type="protein sequence ID" value="KIU14232.1"/>
    <property type="molecule type" value="Genomic_DNA"/>
</dbReference>
<accession>A0A0D1L7C6</accession>
<dbReference type="OrthoDB" id="4714006at2"/>
<dbReference type="RefSeq" id="WP_043987857.1">
    <property type="nucleotide sequence ID" value="NZ_JXST01000049.1"/>
</dbReference>
<evidence type="ECO:0000313" key="1">
    <source>
        <dbReference type="EMBL" id="KIU14232.1"/>
    </source>
</evidence>
<evidence type="ECO:0000313" key="2">
    <source>
        <dbReference type="Proteomes" id="UP000032221"/>
    </source>
</evidence>
<name>A0A0D1L7C6_9MYCO</name>
<sequence>MRNDESSYRAARQYQADHPGVSYTRAKRMVTAATSSTRAPLVASFPGEDGQPVAVNLEWASGPHALLIGADAPALLPALADTLSAEQDERDLEIIYSTAQFPGYRIRAEHTHIPHRQLVDHVDSLACTRQSMLREFDVPDIEKARAHGHRIPTVVVFIDRPDLELTEAILGWSRIGRSLGIDFVVAGAAAPVPEGAGDVAEGDRYCGNLDRAVPEMDYLRKSGMFRVIVSVVSVGRAALVIDDTRPGADRVIREFRYGSAVARP</sequence>
<keyword evidence="2" id="KW-1185">Reference proteome</keyword>
<protein>
    <submittedName>
        <fullName evidence="1">Uncharacterized protein</fullName>
    </submittedName>
</protein>
<dbReference type="Proteomes" id="UP000032221">
    <property type="component" value="Unassembled WGS sequence"/>
</dbReference>
<dbReference type="STRING" id="280871.TL10_25550"/>
<dbReference type="AlphaFoldDB" id="A0A0D1L7C6"/>
<dbReference type="Gene3D" id="3.40.50.300">
    <property type="entry name" value="P-loop containing nucleotide triphosphate hydrolases"/>
    <property type="match status" value="1"/>
</dbReference>